<feature type="compositionally biased region" description="Polar residues" evidence="1">
    <location>
        <begin position="243"/>
        <end position="257"/>
    </location>
</feature>
<proteinExistence type="predicted"/>
<feature type="region of interest" description="Disordered" evidence="1">
    <location>
        <begin position="146"/>
        <end position="225"/>
    </location>
</feature>
<name>A0AA38JJ74_9AGAR</name>
<sequence length="521" mass="55687">MSTSLTQSLNASTRKAIQDHYIMQATNLASPQSLAAYEAEIKNMEISPFLTFSGKDRIANVFQKVLSEGSEHMSDPSDIAIALEALGSKPFLDKLSPTGAADQLIAWLGSAQCPLPEDKLENLVRLVVNGTAGVFKRNRKKRQLEDSLGSGLTMPVPGGKDTIRTNEKDSKVSGLSKGEKRPLGDSVKGLSKKRATGIKGIFGSTGTQPTRHSRRPQIRGPSQNSHRHAVYFDNDVSATHFSSRQLPTDSNVPAINQASSPDASESPSSVDAQMLASTRTDVSLAPQSTPGRPSSIRSSALDTNEIEDLSSIRPNIQSPAITSDSARSSHLDSVENGVKLQVSMPTASSVSTLPKRAVEPENLDIAGAKTAAAAGSQDFFPESTSTAFNETQHVAITTGSPEISLLPAGPEESRQNSSTSHSTMDSVAFPAPSTSNGNLPRDSFNSSDPSSSPSPCSQPLSRILGNSVILQSSCRPIITPYPTYDFKASTITMFITTITHPRKFGDSPEFMSTYHYFVFNL</sequence>
<comment type="caution">
    <text evidence="2">The sequence shown here is derived from an EMBL/GenBank/DDBJ whole genome shotgun (WGS) entry which is preliminary data.</text>
</comment>
<feature type="compositionally biased region" description="Low complexity" evidence="1">
    <location>
        <begin position="258"/>
        <end position="272"/>
    </location>
</feature>
<feature type="region of interest" description="Disordered" evidence="1">
    <location>
        <begin position="401"/>
        <end position="459"/>
    </location>
</feature>
<reference evidence="2" key="1">
    <citation type="submission" date="2022-08" db="EMBL/GenBank/DDBJ databases">
        <authorList>
            <consortium name="DOE Joint Genome Institute"/>
            <person name="Min B."/>
            <person name="Sierra-Patev S."/>
            <person name="Naranjo-Ortiz M."/>
            <person name="Looney B."/>
            <person name="Konkel Z."/>
            <person name="Slot J.C."/>
            <person name="Sakamoto Y."/>
            <person name="Steenwyk J.L."/>
            <person name="Rokas A."/>
            <person name="Carro J."/>
            <person name="Camarero S."/>
            <person name="Ferreira P."/>
            <person name="Molpeceres G."/>
            <person name="Ruiz-duenas F.J."/>
            <person name="Serrano A."/>
            <person name="Henrissat B."/>
            <person name="Drula E."/>
            <person name="Hughes K.W."/>
            <person name="Mata J.L."/>
            <person name="Ishikawa N.K."/>
            <person name="Vargas-Isla R."/>
            <person name="Ushijima S."/>
            <person name="Smith C.A."/>
            <person name="Ahrendt S."/>
            <person name="Andreopoulos W."/>
            <person name="He G."/>
            <person name="LaButti K."/>
            <person name="Lipzen A."/>
            <person name="Ng V."/>
            <person name="Riley R."/>
            <person name="Sandor L."/>
            <person name="Barry K."/>
            <person name="Martinez A.T."/>
            <person name="Xiao Y."/>
            <person name="Gibbons J.G."/>
            <person name="Terashima K."/>
            <person name="Hibbett D.S."/>
            <person name="Grigoriev I.V."/>
        </authorList>
    </citation>
    <scope>NUCLEOTIDE SEQUENCE</scope>
    <source>
        <strain evidence="2">ET3784</strain>
    </source>
</reference>
<organism evidence="2 3">
    <name type="scientific">Lentinula guzmanii</name>
    <dbReference type="NCBI Taxonomy" id="2804957"/>
    <lineage>
        <taxon>Eukaryota</taxon>
        <taxon>Fungi</taxon>
        <taxon>Dikarya</taxon>
        <taxon>Basidiomycota</taxon>
        <taxon>Agaricomycotina</taxon>
        <taxon>Agaricomycetes</taxon>
        <taxon>Agaricomycetidae</taxon>
        <taxon>Agaricales</taxon>
        <taxon>Marasmiineae</taxon>
        <taxon>Omphalotaceae</taxon>
        <taxon>Lentinula</taxon>
    </lineage>
</organism>
<dbReference type="Proteomes" id="UP001176059">
    <property type="component" value="Unassembled WGS sequence"/>
</dbReference>
<protein>
    <submittedName>
        <fullName evidence="2">Uncharacterized protein</fullName>
    </submittedName>
</protein>
<reference evidence="2" key="2">
    <citation type="journal article" date="2023" name="Proc. Natl. Acad. Sci. U.S.A.">
        <title>A global phylogenomic analysis of the shiitake genus Lentinula.</title>
        <authorList>
            <person name="Sierra-Patev S."/>
            <person name="Min B."/>
            <person name="Naranjo-Ortiz M."/>
            <person name="Looney B."/>
            <person name="Konkel Z."/>
            <person name="Slot J.C."/>
            <person name="Sakamoto Y."/>
            <person name="Steenwyk J.L."/>
            <person name="Rokas A."/>
            <person name="Carro J."/>
            <person name="Camarero S."/>
            <person name="Ferreira P."/>
            <person name="Molpeceres G."/>
            <person name="Ruiz-Duenas F.J."/>
            <person name="Serrano A."/>
            <person name="Henrissat B."/>
            <person name="Drula E."/>
            <person name="Hughes K.W."/>
            <person name="Mata J.L."/>
            <person name="Ishikawa N.K."/>
            <person name="Vargas-Isla R."/>
            <person name="Ushijima S."/>
            <person name="Smith C.A."/>
            <person name="Donoghue J."/>
            <person name="Ahrendt S."/>
            <person name="Andreopoulos W."/>
            <person name="He G."/>
            <person name="LaButti K."/>
            <person name="Lipzen A."/>
            <person name="Ng V."/>
            <person name="Riley R."/>
            <person name="Sandor L."/>
            <person name="Barry K."/>
            <person name="Martinez A.T."/>
            <person name="Xiao Y."/>
            <person name="Gibbons J.G."/>
            <person name="Terashima K."/>
            <person name="Grigoriev I.V."/>
            <person name="Hibbett D."/>
        </authorList>
    </citation>
    <scope>NUCLEOTIDE SEQUENCE</scope>
    <source>
        <strain evidence="2">ET3784</strain>
    </source>
</reference>
<feature type="compositionally biased region" description="Low complexity" evidence="1">
    <location>
        <begin position="443"/>
        <end position="459"/>
    </location>
</feature>
<evidence type="ECO:0000256" key="1">
    <source>
        <dbReference type="SAM" id="MobiDB-lite"/>
    </source>
</evidence>
<accession>A0AA38JJ74</accession>
<feature type="compositionally biased region" description="Polar residues" evidence="1">
    <location>
        <begin position="312"/>
        <end position="326"/>
    </location>
</feature>
<feature type="compositionally biased region" description="Polar residues" evidence="1">
    <location>
        <begin position="415"/>
        <end position="425"/>
    </location>
</feature>
<evidence type="ECO:0000313" key="2">
    <source>
        <dbReference type="EMBL" id="KAJ3727342.1"/>
    </source>
</evidence>
<feature type="region of interest" description="Disordered" evidence="1">
    <location>
        <begin position="243"/>
        <end position="329"/>
    </location>
</feature>
<dbReference type="AlphaFoldDB" id="A0AA38JJ74"/>
<keyword evidence="3" id="KW-1185">Reference proteome</keyword>
<feature type="compositionally biased region" description="Basic and acidic residues" evidence="1">
    <location>
        <begin position="161"/>
        <end position="183"/>
    </location>
</feature>
<dbReference type="EMBL" id="JANVFO010000041">
    <property type="protein sequence ID" value="KAJ3727342.1"/>
    <property type="molecule type" value="Genomic_DNA"/>
</dbReference>
<feature type="compositionally biased region" description="Polar residues" evidence="1">
    <location>
        <begin position="275"/>
        <end position="302"/>
    </location>
</feature>
<evidence type="ECO:0000313" key="3">
    <source>
        <dbReference type="Proteomes" id="UP001176059"/>
    </source>
</evidence>
<gene>
    <name evidence="2" type="ORF">DFJ43DRAFT_1086419</name>
</gene>